<dbReference type="GO" id="GO:0036064">
    <property type="term" value="C:ciliary basal body"/>
    <property type="evidence" value="ECO:0007669"/>
    <property type="project" value="TreeGrafter"/>
</dbReference>
<dbReference type="Proteomes" id="UP000678393">
    <property type="component" value="Unassembled WGS sequence"/>
</dbReference>
<protein>
    <submittedName>
        <fullName evidence="2">Uncharacterized protein</fullName>
    </submittedName>
</protein>
<comment type="caution">
    <text evidence="2">The sequence shown here is derived from an EMBL/GenBank/DDBJ whole genome shotgun (WGS) entry which is preliminary data.</text>
</comment>
<evidence type="ECO:0000313" key="3">
    <source>
        <dbReference type="Proteomes" id="UP000678393"/>
    </source>
</evidence>
<dbReference type="OrthoDB" id="6263678at2759"/>
<gene>
    <name evidence="2" type="ORF">CUNI_LOCUS22002</name>
</gene>
<sequence length="193" mass="21671">MDLRQIKGNLGLKSSALAPTACKLSSQFLVLDHMNNHYTKIVKAKSAIDSRPPKSLMASQKMRDRMNRSRFLGSSQPRSRSSRSGTVLSDYEDVLKDEPEDEEEKLVHSIMRSTLLDKSRTSNNATYGAELHMDPYYEHMSTNIHETSPYGAVMYDHPPSVHSVRSGHSLTSSPSRVALATSLWSRELVLEMC</sequence>
<dbReference type="PANTHER" id="PTHR14917">
    <property type="entry name" value="SPERMATOGENESIS-ASSOCIATED PROTEIN 7"/>
    <property type="match status" value="1"/>
</dbReference>
<dbReference type="InterPro" id="IPR029357">
    <property type="entry name" value="SPATA7"/>
</dbReference>
<dbReference type="EMBL" id="CAJHNH020008532">
    <property type="protein sequence ID" value="CAG5136444.1"/>
    <property type="molecule type" value="Genomic_DNA"/>
</dbReference>
<dbReference type="PANTHER" id="PTHR14917:SF4">
    <property type="entry name" value="SPERMATOGENESIS-ASSOCIATED 7"/>
    <property type="match status" value="1"/>
</dbReference>
<name>A0A8S4A5B8_9EUPU</name>
<accession>A0A8S4A5B8</accession>
<dbReference type="GO" id="GO:0005930">
    <property type="term" value="C:axoneme"/>
    <property type="evidence" value="ECO:0007669"/>
    <property type="project" value="TreeGrafter"/>
</dbReference>
<proteinExistence type="predicted"/>
<dbReference type="GO" id="GO:0000226">
    <property type="term" value="P:microtubule cytoskeleton organization"/>
    <property type="evidence" value="ECO:0007669"/>
    <property type="project" value="TreeGrafter"/>
</dbReference>
<evidence type="ECO:0000256" key="1">
    <source>
        <dbReference type="SAM" id="MobiDB-lite"/>
    </source>
</evidence>
<dbReference type="Pfam" id="PF15244">
    <property type="entry name" value="HSD3"/>
    <property type="match status" value="1"/>
</dbReference>
<reference evidence="2" key="1">
    <citation type="submission" date="2021-04" db="EMBL/GenBank/DDBJ databases">
        <authorList>
            <consortium name="Molecular Ecology Group"/>
        </authorList>
    </citation>
    <scope>NUCLEOTIDE SEQUENCE</scope>
</reference>
<feature type="region of interest" description="Disordered" evidence="1">
    <location>
        <begin position="45"/>
        <end position="100"/>
    </location>
</feature>
<feature type="compositionally biased region" description="Low complexity" evidence="1">
    <location>
        <begin position="74"/>
        <end position="84"/>
    </location>
</feature>
<organism evidence="2 3">
    <name type="scientific">Candidula unifasciata</name>
    <dbReference type="NCBI Taxonomy" id="100452"/>
    <lineage>
        <taxon>Eukaryota</taxon>
        <taxon>Metazoa</taxon>
        <taxon>Spiralia</taxon>
        <taxon>Lophotrochozoa</taxon>
        <taxon>Mollusca</taxon>
        <taxon>Gastropoda</taxon>
        <taxon>Heterobranchia</taxon>
        <taxon>Euthyneura</taxon>
        <taxon>Panpulmonata</taxon>
        <taxon>Eupulmonata</taxon>
        <taxon>Stylommatophora</taxon>
        <taxon>Helicina</taxon>
        <taxon>Helicoidea</taxon>
        <taxon>Geomitridae</taxon>
        <taxon>Candidula</taxon>
    </lineage>
</organism>
<evidence type="ECO:0000313" key="2">
    <source>
        <dbReference type="EMBL" id="CAG5136444.1"/>
    </source>
</evidence>
<keyword evidence="3" id="KW-1185">Reference proteome</keyword>
<dbReference type="AlphaFoldDB" id="A0A8S4A5B8"/>